<evidence type="ECO:0000256" key="2">
    <source>
        <dbReference type="ARBA" id="ARBA00022516"/>
    </source>
</evidence>
<keyword evidence="9 10" id="KW-0275">Fatty acid biosynthesis</keyword>
<feature type="transmembrane region" description="Helical" evidence="10">
    <location>
        <begin position="38"/>
        <end position="56"/>
    </location>
</feature>
<protein>
    <recommendedName>
        <fullName evidence="10">Elongation of very long chain fatty acids protein</fullName>
        <ecNumber evidence="10">2.3.1.199</ecNumber>
    </recommendedName>
    <alternativeName>
        <fullName evidence="10">Very-long-chain 3-oxoacyl-CoA synthase</fullName>
    </alternativeName>
</protein>
<evidence type="ECO:0000256" key="10">
    <source>
        <dbReference type="RuleBase" id="RU361115"/>
    </source>
</evidence>
<keyword evidence="4 10" id="KW-0812">Transmembrane</keyword>
<dbReference type="Proteomes" id="UP000075880">
    <property type="component" value="Unassembled WGS sequence"/>
</dbReference>
<dbReference type="PANTHER" id="PTHR11157:SF12">
    <property type="entry name" value="ELONGATION OF VERY LONG CHAIN FATTY ACIDS PROTEIN 4"/>
    <property type="match status" value="1"/>
</dbReference>
<dbReference type="PANTHER" id="PTHR11157">
    <property type="entry name" value="FATTY ACID ACYL TRANSFERASE-RELATED"/>
    <property type="match status" value="1"/>
</dbReference>
<evidence type="ECO:0000256" key="4">
    <source>
        <dbReference type="ARBA" id="ARBA00022692"/>
    </source>
</evidence>
<dbReference type="GO" id="GO:0005789">
    <property type="term" value="C:endoplasmic reticulum membrane"/>
    <property type="evidence" value="ECO:0007669"/>
    <property type="project" value="TreeGrafter"/>
</dbReference>
<keyword evidence="5 10" id="KW-0276">Fatty acid metabolism</keyword>
<sequence length="286" mass="33702">MATANISESIPFYDVFGYYEWTLTLADPRTKGWPMVDSAMPTFVCVCIYLFIVWIGPKIMRDRKPFDLTTFLVPYNLAMALLNLYICLQLFVGSTMRRYSYICEPCRQSFDSAELRIVNAVWWYYFSKLLEFSDTFFFILRKKDNQPSFLHVYHHSTMFSFWWIGVKWVPSGSTFLPAMVNSFIHVLMYTYYALAALGLHMNRYLWWKKHLTILQLIQFTILMIISLTDIITGCEFPLWMLYTLIGYMLSFIVLFGNFYAHAYLKGRPIQRVGITCMDMGAIKKDD</sequence>
<feature type="transmembrane region" description="Helical" evidence="10">
    <location>
        <begin position="239"/>
        <end position="260"/>
    </location>
</feature>
<keyword evidence="7 10" id="KW-0443">Lipid metabolism</keyword>
<dbReference type="InterPro" id="IPR002076">
    <property type="entry name" value="ELO_fam"/>
</dbReference>
<dbReference type="EC" id="2.3.1.199" evidence="10"/>
<feature type="transmembrane region" description="Helical" evidence="10">
    <location>
        <begin position="68"/>
        <end position="92"/>
    </location>
</feature>
<dbReference type="Pfam" id="PF01151">
    <property type="entry name" value="ELO"/>
    <property type="match status" value="1"/>
</dbReference>
<evidence type="ECO:0000256" key="8">
    <source>
        <dbReference type="ARBA" id="ARBA00023136"/>
    </source>
</evidence>
<evidence type="ECO:0000313" key="12">
    <source>
        <dbReference type="Proteomes" id="UP000075880"/>
    </source>
</evidence>
<dbReference type="EnsemblMetazoa" id="ENSAATROPT013664">
    <property type="protein sequence ID" value="ENSAATROPP012441"/>
    <property type="gene ID" value="ENSAATROPG011094"/>
</dbReference>
<dbReference type="GO" id="GO:0030148">
    <property type="term" value="P:sphingolipid biosynthetic process"/>
    <property type="evidence" value="ECO:0007669"/>
    <property type="project" value="TreeGrafter"/>
</dbReference>
<evidence type="ECO:0000256" key="6">
    <source>
        <dbReference type="ARBA" id="ARBA00022989"/>
    </source>
</evidence>
<dbReference type="GO" id="GO:0042761">
    <property type="term" value="P:very long-chain fatty acid biosynthetic process"/>
    <property type="evidence" value="ECO:0007669"/>
    <property type="project" value="TreeGrafter"/>
</dbReference>
<comment type="subcellular location">
    <subcellularLocation>
        <location evidence="1">Membrane</location>
        <topology evidence="1">Multi-pass membrane protein</topology>
    </subcellularLocation>
</comment>
<evidence type="ECO:0000256" key="1">
    <source>
        <dbReference type="ARBA" id="ARBA00004141"/>
    </source>
</evidence>
<dbReference type="GO" id="GO:0019367">
    <property type="term" value="P:fatty acid elongation, saturated fatty acid"/>
    <property type="evidence" value="ECO:0007669"/>
    <property type="project" value="TreeGrafter"/>
</dbReference>
<accession>A0AAG5DMQ2</accession>
<feature type="transmembrane region" description="Helical" evidence="10">
    <location>
        <begin position="175"/>
        <end position="199"/>
    </location>
</feature>
<keyword evidence="8 10" id="KW-0472">Membrane</keyword>
<proteinExistence type="inferred from homology"/>
<dbReference type="GO" id="GO:0009922">
    <property type="term" value="F:fatty acid elongase activity"/>
    <property type="evidence" value="ECO:0007669"/>
    <property type="project" value="UniProtKB-EC"/>
</dbReference>
<evidence type="ECO:0000256" key="5">
    <source>
        <dbReference type="ARBA" id="ARBA00022832"/>
    </source>
</evidence>
<feature type="transmembrane region" description="Helical" evidence="10">
    <location>
        <begin position="152"/>
        <end position="169"/>
    </location>
</feature>
<keyword evidence="3 10" id="KW-0808">Transferase</keyword>
<keyword evidence="2 10" id="KW-0444">Lipid biosynthesis</keyword>
<evidence type="ECO:0000256" key="3">
    <source>
        <dbReference type="ARBA" id="ARBA00022679"/>
    </source>
</evidence>
<evidence type="ECO:0000256" key="7">
    <source>
        <dbReference type="ARBA" id="ARBA00023098"/>
    </source>
</evidence>
<dbReference type="AlphaFoldDB" id="A0AAG5DMQ2"/>
<dbReference type="GO" id="GO:0034626">
    <property type="term" value="P:fatty acid elongation, polyunsaturated fatty acid"/>
    <property type="evidence" value="ECO:0007669"/>
    <property type="project" value="TreeGrafter"/>
</dbReference>
<name>A0AAG5DMQ2_ANOAO</name>
<keyword evidence="12" id="KW-1185">Reference proteome</keyword>
<keyword evidence="6 10" id="KW-1133">Transmembrane helix</keyword>
<feature type="transmembrane region" description="Helical" evidence="10">
    <location>
        <begin position="211"/>
        <end position="233"/>
    </location>
</feature>
<evidence type="ECO:0000313" key="11">
    <source>
        <dbReference type="EnsemblMetazoa" id="ENSAATROPP012441"/>
    </source>
</evidence>
<dbReference type="GO" id="GO:0034625">
    <property type="term" value="P:fatty acid elongation, monounsaturated fatty acid"/>
    <property type="evidence" value="ECO:0007669"/>
    <property type="project" value="TreeGrafter"/>
</dbReference>
<organism evidence="11 12">
    <name type="scientific">Anopheles atroparvus</name>
    <name type="common">European mosquito</name>
    <dbReference type="NCBI Taxonomy" id="41427"/>
    <lineage>
        <taxon>Eukaryota</taxon>
        <taxon>Metazoa</taxon>
        <taxon>Ecdysozoa</taxon>
        <taxon>Arthropoda</taxon>
        <taxon>Hexapoda</taxon>
        <taxon>Insecta</taxon>
        <taxon>Pterygota</taxon>
        <taxon>Neoptera</taxon>
        <taxon>Endopterygota</taxon>
        <taxon>Diptera</taxon>
        <taxon>Nematocera</taxon>
        <taxon>Culicoidea</taxon>
        <taxon>Culicidae</taxon>
        <taxon>Anophelinae</taxon>
        <taxon>Anopheles</taxon>
    </lineage>
</organism>
<comment type="catalytic activity">
    <reaction evidence="10">
        <text>a very-long-chain acyl-CoA + malonyl-CoA + H(+) = a very-long-chain 3-oxoacyl-CoA + CO2 + CoA</text>
        <dbReference type="Rhea" id="RHEA:32727"/>
        <dbReference type="ChEBI" id="CHEBI:15378"/>
        <dbReference type="ChEBI" id="CHEBI:16526"/>
        <dbReference type="ChEBI" id="CHEBI:57287"/>
        <dbReference type="ChEBI" id="CHEBI:57384"/>
        <dbReference type="ChEBI" id="CHEBI:90725"/>
        <dbReference type="ChEBI" id="CHEBI:90736"/>
        <dbReference type="EC" id="2.3.1.199"/>
    </reaction>
</comment>
<reference evidence="11" key="1">
    <citation type="submission" date="2024-04" db="UniProtKB">
        <authorList>
            <consortium name="EnsemblMetazoa"/>
        </authorList>
    </citation>
    <scope>IDENTIFICATION</scope>
    <source>
        <strain evidence="11">EBRO</strain>
    </source>
</reference>
<evidence type="ECO:0000256" key="9">
    <source>
        <dbReference type="ARBA" id="ARBA00023160"/>
    </source>
</evidence>
<comment type="similarity">
    <text evidence="10">Belongs to the ELO family.</text>
</comment>